<gene>
    <name evidence="2" type="ORF">SDC9_191186</name>
</gene>
<name>A0A645HYF8_9ZZZZ</name>
<sequence length="188" mass="21090">MTAIQPARPPFREAEAALEENSPAARRPAVKHADSGPAQRQGVAQRIVEQHADFEVEGVEHLVDTFRPAAVDFIEGNDVGYRGQQPVEIGHAAGCNHRQRRIVRQQSFQRLKRGQGHHRVAEPVRRTHHQPAGQELRSRSPDRKLPGGSQIGNFLIDDFHDIAVTSPGRRGGQYCWRIRWVLILGSSR</sequence>
<organism evidence="2">
    <name type="scientific">bioreactor metagenome</name>
    <dbReference type="NCBI Taxonomy" id="1076179"/>
    <lineage>
        <taxon>unclassified sequences</taxon>
        <taxon>metagenomes</taxon>
        <taxon>ecological metagenomes</taxon>
    </lineage>
</organism>
<dbReference type="AlphaFoldDB" id="A0A645HYF8"/>
<protein>
    <submittedName>
        <fullName evidence="2">Uncharacterized protein</fullName>
    </submittedName>
</protein>
<evidence type="ECO:0000256" key="1">
    <source>
        <dbReference type="SAM" id="MobiDB-lite"/>
    </source>
</evidence>
<evidence type="ECO:0000313" key="2">
    <source>
        <dbReference type="EMBL" id="MPN43626.1"/>
    </source>
</evidence>
<feature type="region of interest" description="Disordered" evidence="1">
    <location>
        <begin position="109"/>
        <end position="147"/>
    </location>
</feature>
<proteinExistence type="predicted"/>
<accession>A0A645HYF8</accession>
<comment type="caution">
    <text evidence="2">The sequence shown here is derived from an EMBL/GenBank/DDBJ whole genome shotgun (WGS) entry which is preliminary data.</text>
</comment>
<reference evidence="2" key="1">
    <citation type="submission" date="2019-08" db="EMBL/GenBank/DDBJ databases">
        <authorList>
            <person name="Kucharzyk K."/>
            <person name="Murdoch R.W."/>
            <person name="Higgins S."/>
            <person name="Loffler F."/>
        </authorList>
    </citation>
    <scope>NUCLEOTIDE SEQUENCE</scope>
</reference>
<dbReference type="EMBL" id="VSSQ01102133">
    <property type="protein sequence ID" value="MPN43626.1"/>
    <property type="molecule type" value="Genomic_DNA"/>
</dbReference>
<feature type="region of interest" description="Disordered" evidence="1">
    <location>
        <begin position="1"/>
        <end position="44"/>
    </location>
</feature>
<feature type="compositionally biased region" description="Basic and acidic residues" evidence="1">
    <location>
        <begin position="136"/>
        <end position="145"/>
    </location>
</feature>